<name>A0ABY6KP73_9ARAC</name>
<dbReference type="Proteomes" id="UP001235939">
    <property type="component" value="Chromosome 07"/>
</dbReference>
<dbReference type="PANTHER" id="PTHR47326:SF1">
    <property type="entry name" value="HTH PSQ-TYPE DOMAIN-CONTAINING PROTEIN"/>
    <property type="match status" value="1"/>
</dbReference>
<dbReference type="EMBL" id="CP092869">
    <property type="protein sequence ID" value="UYV69991.1"/>
    <property type="molecule type" value="Genomic_DNA"/>
</dbReference>
<dbReference type="PANTHER" id="PTHR47326">
    <property type="entry name" value="TRANSPOSABLE ELEMENT TC3 TRANSPOSASE-LIKE PROTEIN"/>
    <property type="match status" value="1"/>
</dbReference>
<sequence length="94" mass="10906">MKGKYHKIIRPNLPRSGIPHSATCETNINLAKASLEASPQNSTRKLSQALKIPRTSIQRMLKDLGYKPYIPELIHAFHEDDWDRRMEFCEKCLK</sequence>
<gene>
    <name evidence="1" type="ORF">LAZ67_7001405</name>
</gene>
<reference evidence="1 2" key="1">
    <citation type="submission" date="2022-01" db="EMBL/GenBank/DDBJ databases">
        <title>A chromosomal length assembly of Cordylochernes scorpioides.</title>
        <authorList>
            <person name="Zeh D."/>
            <person name="Zeh J."/>
        </authorList>
    </citation>
    <scope>NUCLEOTIDE SEQUENCE [LARGE SCALE GENOMIC DNA]</scope>
    <source>
        <strain evidence="1">IN4F17</strain>
        <tissue evidence="1">Whole Body</tissue>
    </source>
</reference>
<accession>A0ABY6KP73</accession>
<proteinExistence type="predicted"/>
<organism evidence="1 2">
    <name type="scientific">Cordylochernes scorpioides</name>
    <dbReference type="NCBI Taxonomy" id="51811"/>
    <lineage>
        <taxon>Eukaryota</taxon>
        <taxon>Metazoa</taxon>
        <taxon>Ecdysozoa</taxon>
        <taxon>Arthropoda</taxon>
        <taxon>Chelicerata</taxon>
        <taxon>Arachnida</taxon>
        <taxon>Pseudoscorpiones</taxon>
        <taxon>Cheliferoidea</taxon>
        <taxon>Chernetidae</taxon>
        <taxon>Cordylochernes</taxon>
    </lineage>
</organism>
<keyword evidence="2" id="KW-1185">Reference proteome</keyword>
<protein>
    <submittedName>
        <fullName evidence="1">Uncharacterized protein</fullName>
    </submittedName>
</protein>
<evidence type="ECO:0000313" key="2">
    <source>
        <dbReference type="Proteomes" id="UP001235939"/>
    </source>
</evidence>
<evidence type="ECO:0000313" key="1">
    <source>
        <dbReference type="EMBL" id="UYV69991.1"/>
    </source>
</evidence>